<dbReference type="InterPro" id="IPR043427">
    <property type="entry name" value="YscJ/FliF"/>
</dbReference>
<dbReference type="InterPro" id="IPR045851">
    <property type="entry name" value="AMP-bd_C_sf"/>
</dbReference>
<protein>
    <recommendedName>
        <fullName evidence="9">Flagellar M-ring protein</fullName>
    </recommendedName>
</protein>
<evidence type="ECO:0000256" key="7">
    <source>
        <dbReference type="ARBA" id="ARBA00023136"/>
    </source>
</evidence>
<dbReference type="GO" id="GO:0005886">
    <property type="term" value="C:plasma membrane"/>
    <property type="evidence" value="ECO:0007669"/>
    <property type="project" value="UniProtKB-SubCell"/>
</dbReference>
<dbReference type="Proteomes" id="UP000609121">
    <property type="component" value="Unassembled WGS sequence"/>
</dbReference>
<gene>
    <name evidence="14" type="primary">fliF</name>
    <name evidence="14" type="ORF">ICN82_09340</name>
</gene>
<evidence type="ECO:0000256" key="2">
    <source>
        <dbReference type="ARBA" id="ARBA00004651"/>
    </source>
</evidence>
<accession>A0A8J6YSM8</accession>
<reference evidence="14" key="1">
    <citation type="submission" date="2020-09" db="EMBL/GenBank/DDBJ databases">
        <title>A novel bacterium of genus Mangrovicoccus, isolated from South China Sea.</title>
        <authorList>
            <person name="Huang H."/>
            <person name="Mo K."/>
            <person name="Hu Y."/>
        </authorList>
    </citation>
    <scope>NUCLEOTIDE SEQUENCE</scope>
    <source>
        <strain evidence="14">HB182678</strain>
    </source>
</reference>
<dbReference type="PIRSF" id="PIRSF004862">
    <property type="entry name" value="FliF"/>
    <property type="match status" value="1"/>
</dbReference>
<feature type="transmembrane region" description="Helical" evidence="11">
    <location>
        <begin position="20"/>
        <end position="41"/>
    </location>
</feature>
<keyword evidence="14" id="KW-0282">Flagellum</keyword>
<sequence length="549" mass="58420">MQNVKSLIENFRLIQSSRLILAILVAVTVGLVIFSMSRVLLTPPSALLYGRLDANAMTQITAYLDTENVLYEVREDGLWVPGEERDRLRMALASRGLPNASVTGYEILDDLNGFGTTSQMFDAAYLRAREGELARTIAAADGIDWARVHLSSDAASRWGDTVEASASVLVQTRSSEIQKYQATAIKHLVAAAVAGLQPSGVSVINAQTGALIGEEQTPQAGAFDLADQLKFRAERMLDAHLGFGRSRVEVSVETERDSEQIFERKVDPSQKVEVSTENQEVTMNSEGTGSSAVTVASNVPNDDAAGGGAPTSSRNETETNARVNFDFSEVRREVVRNPGSINRISVAVLVDGVTETDAAGTETWRPRSEEELGDLRDLVGSAIGINEERGDRVTIKSLRFDGGLATLEAGAPASGGGIGQMPFRIAQLAVFTIAALAIAFFVLKPAILDRARYSLPELEGGGAAAEAEGNADGTGMAELDGSGAFGDDLPALPGMMDLPTFDTMDFDGEGGAGGERPIDRLVQSVGAKKEDSLEILRGWLETGPQSRPA</sequence>
<dbReference type="GO" id="GO:0003774">
    <property type="term" value="F:cytoskeletal motor activity"/>
    <property type="evidence" value="ECO:0007669"/>
    <property type="project" value="InterPro"/>
</dbReference>
<dbReference type="NCBIfam" id="TIGR00206">
    <property type="entry name" value="fliF"/>
    <property type="match status" value="1"/>
</dbReference>
<keyword evidence="15" id="KW-1185">Reference proteome</keyword>
<evidence type="ECO:0000256" key="11">
    <source>
        <dbReference type="SAM" id="Phobius"/>
    </source>
</evidence>
<feature type="domain" description="Flagellar M-ring N-terminal" evidence="12">
    <location>
        <begin position="43"/>
        <end position="208"/>
    </location>
</feature>
<evidence type="ECO:0000313" key="15">
    <source>
        <dbReference type="Proteomes" id="UP000609121"/>
    </source>
</evidence>
<evidence type="ECO:0000256" key="4">
    <source>
        <dbReference type="ARBA" id="ARBA00022475"/>
    </source>
</evidence>
<feature type="compositionally biased region" description="Polar residues" evidence="10">
    <location>
        <begin position="310"/>
        <end position="320"/>
    </location>
</feature>
<dbReference type="PANTHER" id="PTHR30046">
    <property type="entry name" value="FLAGELLAR M-RING PROTEIN"/>
    <property type="match status" value="1"/>
</dbReference>
<dbReference type="Pfam" id="PF08345">
    <property type="entry name" value="YscJ_FliF_C"/>
    <property type="match status" value="1"/>
</dbReference>
<name>A0A8J6YSM8_9RHOB</name>
<feature type="region of interest" description="Disordered" evidence="10">
    <location>
        <begin position="464"/>
        <end position="483"/>
    </location>
</feature>
<evidence type="ECO:0000256" key="5">
    <source>
        <dbReference type="ARBA" id="ARBA00022692"/>
    </source>
</evidence>
<organism evidence="14 15">
    <name type="scientific">Mangrovicoccus algicola</name>
    <dbReference type="NCBI Taxonomy" id="2771008"/>
    <lineage>
        <taxon>Bacteria</taxon>
        <taxon>Pseudomonadati</taxon>
        <taxon>Pseudomonadota</taxon>
        <taxon>Alphaproteobacteria</taxon>
        <taxon>Rhodobacterales</taxon>
        <taxon>Paracoccaceae</taxon>
        <taxon>Mangrovicoccus</taxon>
    </lineage>
</organism>
<feature type="region of interest" description="Disordered" evidence="10">
    <location>
        <begin position="500"/>
        <end position="521"/>
    </location>
</feature>
<keyword evidence="5 11" id="KW-0812">Transmembrane</keyword>
<dbReference type="AlphaFoldDB" id="A0A8J6YSM8"/>
<evidence type="ECO:0000313" key="14">
    <source>
        <dbReference type="EMBL" id="MBE3638403.1"/>
    </source>
</evidence>
<dbReference type="InterPro" id="IPR013556">
    <property type="entry name" value="Flag_M-ring_C"/>
</dbReference>
<dbReference type="RefSeq" id="WP_193181975.1">
    <property type="nucleotide sequence ID" value="NZ_JACVXA010000022.1"/>
</dbReference>
<evidence type="ECO:0000259" key="12">
    <source>
        <dbReference type="Pfam" id="PF01514"/>
    </source>
</evidence>
<dbReference type="GO" id="GO:0071973">
    <property type="term" value="P:bacterial-type flagellum-dependent cell motility"/>
    <property type="evidence" value="ECO:0007669"/>
    <property type="project" value="InterPro"/>
</dbReference>
<dbReference type="Pfam" id="PF01514">
    <property type="entry name" value="YscJ_FliF"/>
    <property type="match status" value="1"/>
</dbReference>
<keyword evidence="4" id="KW-1003">Cell membrane</keyword>
<evidence type="ECO:0000256" key="1">
    <source>
        <dbReference type="ARBA" id="ARBA00004117"/>
    </source>
</evidence>
<evidence type="ECO:0000259" key="13">
    <source>
        <dbReference type="Pfam" id="PF08345"/>
    </source>
</evidence>
<evidence type="ECO:0000256" key="3">
    <source>
        <dbReference type="ARBA" id="ARBA00007971"/>
    </source>
</evidence>
<evidence type="ECO:0000256" key="9">
    <source>
        <dbReference type="PIRNR" id="PIRNR004862"/>
    </source>
</evidence>
<comment type="similarity">
    <text evidence="3 9">Belongs to the FliF family.</text>
</comment>
<dbReference type="InterPro" id="IPR000067">
    <property type="entry name" value="FlgMring_FliF"/>
</dbReference>
<dbReference type="EMBL" id="JACVXA010000022">
    <property type="protein sequence ID" value="MBE3638403.1"/>
    <property type="molecule type" value="Genomic_DNA"/>
</dbReference>
<dbReference type="Gene3D" id="3.30.300.30">
    <property type="match status" value="1"/>
</dbReference>
<feature type="compositionally biased region" description="Basic and acidic residues" evidence="10">
    <location>
        <begin position="261"/>
        <end position="270"/>
    </location>
</feature>
<keyword evidence="14" id="KW-0966">Cell projection</keyword>
<comment type="subcellular location">
    <subcellularLocation>
        <location evidence="1 9">Bacterial flagellum basal body</location>
    </subcellularLocation>
    <subcellularLocation>
        <location evidence="2">Cell membrane</location>
        <topology evidence="2">Multi-pass membrane protein</topology>
    </subcellularLocation>
</comment>
<keyword evidence="8 9" id="KW-0975">Bacterial flagellum</keyword>
<evidence type="ECO:0000256" key="6">
    <source>
        <dbReference type="ARBA" id="ARBA00022989"/>
    </source>
</evidence>
<proteinExistence type="inferred from homology"/>
<dbReference type="InterPro" id="IPR006182">
    <property type="entry name" value="FliF_N_dom"/>
</dbReference>
<feature type="region of interest" description="Disordered" evidence="10">
    <location>
        <begin position="261"/>
        <end position="320"/>
    </location>
</feature>
<feature type="compositionally biased region" description="Polar residues" evidence="10">
    <location>
        <begin position="272"/>
        <end position="300"/>
    </location>
</feature>
<evidence type="ECO:0000256" key="8">
    <source>
        <dbReference type="ARBA" id="ARBA00023143"/>
    </source>
</evidence>
<dbReference type="GO" id="GO:0009431">
    <property type="term" value="C:bacterial-type flagellum basal body, MS ring"/>
    <property type="evidence" value="ECO:0007669"/>
    <property type="project" value="InterPro"/>
</dbReference>
<evidence type="ECO:0000256" key="10">
    <source>
        <dbReference type="SAM" id="MobiDB-lite"/>
    </source>
</evidence>
<keyword evidence="7 11" id="KW-0472">Membrane</keyword>
<feature type="domain" description="Flagellar M-ring C-terminal" evidence="13">
    <location>
        <begin position="237"/>
        <end position="400"/>
    </location>
</feature>
<keyword evidence="14" id="KW-0969">Cilium</keyword>
<dbReference type="PANTHER" id="PTHR30046:SF0">
    <property type="entry name" value="FLAGELLAR M-RING PROTEIN"/>
    <property type="match status" value="1"/>
</dbReference>
<comment type="caution">
    <text evidence="14">The sequence shown here is derived from an EMBL/GenBank/DDBJ whole genome shotgun (WGS) entry which is preliminary data.</text>
</comment>
<dbReference type="PRINTS" id="PR01009">
    <property type="entry name" value="FLGMRINGFLIF"/>
</dbReference>
<comment type="function">
    <text evidence="9">The M ring may be actively involved in energy transduction.</text>
</comment>
<keyword evidence="6 11" id="KW-1133">Transmembrane helix</keyword>
<feature type="transmembrane region" description="Helical" evidence="11">
    <location>
        <begin position="425"/>
        <end position="443"/>
    </location>
</feature>